<dbReference type="AlphaFoldDB" id="A0AAD5YMQ3"/>
<proteinExistence type="predicted"/>
<feature type="region of interest" description="Disordered" evidence="1">
    <location>
        <begin position="62"/>
        <end position="84"/>
    </location>
</feature>
<organism evidence="2 3">
    <name type="scientific">Leucocoprinus birnbaumii</name>
    <dbReference type="NCBI Taxonomy" id="56174"/>
    <lineage>
        <taxon>Eukaryota</taxon>
        <taxon>Fungi</taxon>
        <taxon>Dikarya</taxon>
        <taxon>Basidiomycota</taxon>
        <taxon>Agaricomycotina</taxon>
        <taxon>Agaricomycetes</taxon>
        <taxon>Agaricomycetidae</taxon>
        <taxon>Agaricales</taxon>
        <taxon>Agaricineae</taxon>
        <taxon>Agaricaceae</taxon>
        <taxon>Leucocoprinus</taxon>
    </lineage>
</organism>
<dbReference type="EMBL" id="JANIEX010002011">
    <property type="protein sequence ID" value="KAJ3552738.1"/>
    <property type="molecule type" value="Genomic_DNA"/>
</dbReference>
<evidence type="ECO:0000256" key="1">
    <source>
        <dbReference type="SAM" id="MobiDB-lite"/>
    </source>
</evidence>
<dbReference type="Proteomes" id="UP001213000">
    <property type="component" value="Unassembled WGS sequence"/>
</dbReference>
<evidence type="ECO:0000313" key="2">
    <source>
        <dbReference type="EMBL" id="KAJ3552738.1"/>
    </source>
</evidence>
<reference evidence="2" key="1">
    <citation type="submission" date="2022-07" db="EMBL/GenBank/DDBJ databases">
        <title>Genome Sequence of Leucocoprinus birnbaumii.</title>
        <authorList>
            <person name="Buettner E."/>
        </authorList>
    </citation>
    <scope>NUCLEOTIDE SEQUENCE</scope>
    <source>
        <strain evidence="2">VT141</strain>
    </source>
</reference>
<feature type="region of interest" description="Disordered" evidence="1">
    <location>
        <begin position="186"/>
        <end position="210"/>
    </location>
</feature>
<comment type="caution">
    <text evidence="2">The sequence shown here is derived from an EMBL/GenBank/DDBJ whole genome shotgun (WGS) entry which is preliminary data.</text>
</comment>
<name>A0AAD5YMQ3_9AGAR</name>
<keyword evidence="3" id="KW-1185">Reference proteome</keyword>
<gene>
    <name evidence="2" type="ORF">NP233_g12808</name>
</gene>
<protein>
    <recommendedName>
        <fullName evidence="4">Allergen protein</fullName>
    </recommendedName>
</protein>
<sequence length="265" mass="29259">MTYKSFQLLIAPHLHLLQPTLHPPNNHPAHLLEQRPKMYTSRLYTLITLSLALLATASPQRPHAHVAKKSGSSHPGQKAHSAHKVLAHTSKKNTHPHLKARAAFDNTVKVFSEDHYCLILPREPHTNIGDSEYPGGMQSYCSASGRDNDLQGSLPDNFWSNVEYKKGHGLTGRKYAQLTGCIRPETVDRLNSNDGGGQYDSSGGEGGRGNPRDSVCAGYNHYVEIIEPSERRACIRCCEEFDDCPVDRDTAGCPNVIDGNYFNCA</sequence>
<feature type="compositionally biased region" description="Gly residues" evidence="1">
    <location>
        <begin position="194"/>
        <end position="209"/>
    </location>
</feature>
<evidence type="ECO:0000313" key="3">
    <source>
        <dbReference type="Proteomes" id="UP001213000"/>
    </source>
</evidence>
<evidence type="ECO:0008006" key="4">
    <source>
        <dbReference type="Google" id="ProtNLM"/>
    </source>
</evidence>
<accession>A0AAD5YMQ3</accession>